<dbReference type="SUPFAM" id="SSF52317">
    <property type="entry name" value="Class I glutamine amidotransferase-like"/>
    <property type="match status" value="1"/>
</dbReference>
<dbReference type="InterPro" id="IPR015890">
    <property type="entry name" value="Chorismate_C"/>
</dbReference>
<dbReference type="Pfam" id="PF00425">
    <property type="entry name" value="Chorismate_bind"/>
    <property type="match status" value="1"/>
</dbReference>
<dbReference type="GO" id="GO:0046656">
    <property type="term" value="P:folic acid biosynthetic process"/>
    <property type="evidence" value="ECO:0007669"/>
    <property type="project" value="UniProtKB-KW"/>
</dbReference>
<accession>A0A0P9EHP8</accession>
<dbReference type="PRINTS" id="PR00095">
    <property type="entry name" value="ANTSNTHASEI"/>
</dbReference>
<dbReference type="GO" id="GO:0046654">
    <property type="term" value="P:tetrahydrofolate biosynthetic process"/>
    <property type="evidence" value="ECO:0007669"/>
    <property type="project" value="UniProtKB-UniPathway"/>
</dbReference>
<keyword evidence="5" id="KW-0808">Transferase</keyword>
<dbReference type="CDD" id="cd01743">
    <property type="entry name" value="GATase1_Anthranilate_Synthase"/>
    <property type="match status" value="1"/>
</dbReference>
<dbReference type="GO" id="GO:0046820">
    <property type="term" value="F:4-amino-4-deoxychorismate synthase activity"/>
    <property type="evidence" value="ECO:0007669"/>
    <property type="project" value="UniProtKB-EC"/>
</dbReference>
<dbReference type="InterPro" id="IPR006221">
    <property type="entry name" value="TrpG/PapA_dom"/>
</dbReference>
<dbReference type="Gene3D" id="3.40.50.880">
    <property type="match status" value="1"/>
</dbReference>
<keyword evidence="6" id="KW-0289">Folate biosynthesis</keyword>
<dbReference type="EC" id="2.6.1.85" evidence="4"/>
<dbReference type="Proteomes" id="UP000053890">
    <property type="component" value="Unassembled WGS sequence"/>
</dbReference>
<comment type="similarity">
    <text evidence="3">In the C-terminal section; belongs to the anthranilate synthase component I family.</text>
</comment>
<feature type="domain" description="Glutamine amidotransferase" evidence="10">
    <location>
        <begin position="66"/>
        <end position="215"/>
    </location>
</feature>
<evidence type="ECO:0000256" key="1">
    <source>
        <dbReference type="ARBA" id="ARBA00001000"/>
    </source>
</evidence>
<dbReference type="RefSeq" id="XP_018268864.1">
    <property type="nucleotide sequence ID" value="XM_018417875.1"/>
</dbReference>
<dbReference type="InterPro" id="IPR019999">
    <property type="entry name" value="Anth_synth_I-like"/>
</dbReference>
<dbReference type="InterPro" id="IPR017926">
    <property type="entry name" value="GATASE"/>
</dbReference>
<dbReference type="PANTHER" id="PTHR11236">
    <property type="entry name" value="AMINOBENZOATE/ANTHRANILATE SYNTHASE"/>
    <property type="match status" value="1"/>
</dbReference>
<dbReference type="PROSITE" id="PS51273">
    <property type="entry name" value="GATASE_TYPE_1"/>
    <property type="match status" value="1"/>
</dbReference>
<dbReference type="OrthoDB" id="64220at2759"/>
<proteinExistence type="inferred from homology"/>
<evidence type="ECO:0000256" key="7">
    <source>
        <dbReference type="ARBA" id="ARBA00022962"/>
    </source>
</evidence>
<evidence type="ECO:0000256" key="9">
    <source>
        <dbReference type="ARBA" id="ARBA00031904"/>
    </source>
</evidence>
<evidence type="ECO:0000256" key="5">
    <source>
        <dbReference type="ARBA" id="ARBA00022679"/>
    </source>
</evidence>
<dbReference type="PANTHER" id="PTHR11236:SF18">
    <property type="entry name" value="AMINODEOXYCHORISMATE SYNTHASE"/>
    <property type="match status" value="1"/>
</dbReference>
<dbReference type="STRING" id="578459.A0A0P9EHP8"/>
<dbReference type="GO" id="GO:0005737">
    <property type="term" value="C:cytoplasm"/>
    <property type="evidence" value="ECO:0007669"/>
    <property type="project" value="TreeGrafter"/>
</dbReference>
<keyword evidence="13" id="KW-1185">Reference proteome</keyword>
<evidence type="ECO:0000313" key="12">
    <source>
        <dbReference type="EMBL" id="KPV72815.1"/>
    </source>
</evidence>
<evidence type="ECO:0000256" key="4">
    <source>
        <dbReference type="ARBA" id="ARBA00013139"/>
    </source>
</evidence>
<sequence length="780" mass="84387">MAAKRTRARTRRLPTVLVLDFWDSYTANILKLIDQLARDSASTHEGDGAGQQWDCAEWQDRVVVVNVDSLSWDSFEHDILPHVDCVILGPGPGTPHRKSDFSWPTRLLDQVGHRVPIFGLCLGCQGLATVHGGSVVRATAPKHGQVSSIRHACASCTSSSLFSGIPTSFDAVQYNSLVVDPHSLPDELEVIAWTAAADGSDEVMALRHRYKPLWGSISSTYGSRILGNFFASALNFHARAECTPNLPPHVLALSTTYRPTRPRAPAQQVAPTWEQRTVALDVAEGWSPRLVFERLVKGRSELGEVWLDSARPTGVPQHSHVFSPQATFAYSVGASTLTLRTSSTSSRTSPIPESTTFFNVIGDAQAHLKRLTRLQPSSAPHGPLGFVGHVGYEVKDVTLPLSRSRVPHAVSEEHDGAVLAFAGCMLSYAHEEGEWSASGLVRLEGGGGGGSPEAGSSAALVDDVGLSEEDWSAWVAEVQQTLAAPPVADPDSPAPAALPTDFAPDQSRAEYMASIEQARRSIVAGDAYELCLTTQFRSTFPPSSPLVADPYPLYLTLRNTNPAPYAAYFHLPLNDLALLSTSPERFLRIDAAGRASMKPIKGTARRSSDPVEDARRRDALEADVKERAENLMIVDLIRNDLLKSCDVESVEVEALMQIETYQTVHQLVTTVVGQLGEGVNPFEAMAKAFPPGSMTGAPKLRSLQLLDDLERHVARRAYSGVFGFLAIDGSSDWAVVIRTLVKRGRDLTLGAGGAITHLSDPAKEWEEVLTKVDAVLGRTA</sequence>
<dbReference type="GO" id="GO:0008153">
    <property type="term" value="P:4-aminobenzoate biosynthetic process"/>
    <property type="evidence" value="ECO:0007669"/>
    <property type="project" value="TreeGrafter"/>
</dbReference>
<evidence type="ECO:0000259" key="10">
    <source>
        <dbReference type="Pfam" id="PF00117"/>
    </source>
</evidence>
<name>A0A0P9EHP8_RHOGW</name>
<dbReference type="OMA" id="TQWHPES"/>
<evidence type="ECO:0000259" key="11">
    <source>
        <dbReference type="Pfam" id="PF00425"/>
    </source>
</evidence>
<dbReference type="GO" id="GO:0000162">
    <property type="term" value="P:L-tryptophan biosynthetic process"/>
    <property type="evidence" value="ECO:0007669"/>
    <property type="project" value="TreeGrafter"/>
</dbReference>
<comment type="catalytic activity">
    <reaction evidence="1">
        <text>chorismate + L-glutamine = 4-amino-4-deoxychorismate + L-glutamate</text>
        <dbReference type="Rhea" id="RHEA:11672"/>
        <dbReference type="ChEBI" id="CHEBI:29748"/>
        <dbReference type="ChEBI" id="CHEBI:29985"/>
        <dbReference type="ChEBI" id="CHEBI:58359"/>
        <dbReference type="ChEBI" id="CHEBI:58406"/>
        <dbReference type="EC" id="2.6.1.85"/>
    </reaction>
</comment>
<evidence type="ECO:0000256" key="2">
    <source>
        <dbReference type="ARBA" id="ARBA00005009"/>
    </source>
</evidence>
<keyword evidence="7" id="KW-0315">Glutamine amidotransferase</keyword>
<dbReference type="UniPathway" id="UPA00077">
    <property type="reaction ID" value="UER00149"/>
</dbReference>
<feature type="domain" description="Chorismate-utilising enzyme C-terminal" evidence="11">
    <location>
        <begin position="508"/>
        <end position="771"/>
    </location>
</feature>
<reference evidence="12 13" key="1">
    <citation type="journal article" date="2015" name="Front. Microbiol.">
        <title>Genome sequence of the plant growth promoting endophytic yeast Rhodotorula graminis WP1.</title>
        <authorList>
            <person name="Firrincieli A."/>
            <person name="Otillar R."/>
            <person name="Salamov A."/>
            <person name="Schmutz J."/>
            <person name="Khan Z."/>
            <person name="Redman R.S."/>
            <person name="Fleck N.D."/>
            <person name="Lindquist E."/>
            <person name="Grigoriev I.V."/>
            <person name="Doty S.L."/>
        </authorList>
    </citation>
    <scope>NUCLEOTIDE SEQUENCE [LARGE SCALE GENOMIC DNA]</scope>
    <source>
        <strain evidence="12 13">WP1</strain>
    </source>
</reference>
<comment type="pathway">
    <text evidence="2">Cofactor biosynthesis; tetrahydrofolate biosynthesis; 4-aminobenzoate from chorismate: step 1/2.</text>
</comment>
<dbReference type="SUPFAM" id="SSF56322">
    <property type="entry name" value="ADC synthase"/>
    <property type="match status" value="1"/>
</dbReference>
<dbReference type="InterPro" id="IPR005801">
    <property type="entry name" value="ADC_synthase"/>
</dbReference>
<organism evidence="12 13">
    <name type="scientific">Rhodotorula graminis (strain WP1)</name>
    <dbReference type="NCBI Taxonomy" id="578459"/>
    <lineage>
        <taxon>Eukaryota</taxon>
        <taxon>Fungi</taxon>
        <taxon>Dikarya</taxon>
        <taxon>Basidiomycota</taxon>
        <taxon>Pucciniomycotina</taxon>
        <taxon>Microbotryomycetes</taxon>
        <taxon>Sporidiobolales</taxon>
        <taxon>Sporidiobolaceae</taxon>
        <taxon>Rhodotorula</taxon>
    </lineage>
</organism>
<dbReference type="InterPro" id="IPR029062">
    <property type="entry name" value="Class_I_gatase-like"/>
</dbReference>
<dbReference type="EMBL" id="KQ474085">
    <property type="protein sequence ID" value="KPV72815.1"/>
    <property type="molecule type" value="Genomic_DNA"/>
</dbReference>
<dbReference type="Pfam" id="PF00117">
    <property type="entry name" value="GATase"/>
    <property type="match status" value="1"/>
</dbReference>
<evidence type="ECO:0000313" key="13">
    <source>
        <dbReference type="Proteomes" id="UP000053890"/>
    </source>
</evidence>
<dbReference type="AlphaFoldDB" id="A0A0P9EHP8"/>
<protein>
    <recommendedName>
        <fullName evidence="4">aminodeoxychorismate synthase</fullName>
        <ecNumber evidence="4">2.6.1.85</ecNumber>
    </recommendedName>
    <alternativeName>
        <fullName evidence="8">Para-aminobenzoate synthase</fullName>
    </alternativeName>
    <alternativeName>
        <fullName evidence="9">p-aminobenzoic acid synthase</fullName>
    </alternativeName>
</protein>
<gene>
    <name evidence="12" type="ORF">RHOBADRAFT_55494</name>
</gene>
<evidence type="ECO:0000256" key="8">
    <source>
        <dbReference type="ARBA" id="ARBA00031329"/>
    </source>
</evidence>
<dbReference type="GeneID" id="28978323"/>
<evidence type="ECO:0000256" key="6">
    <source>
        <dbReference type="ARBA" id="ARBA00022909"/>
    </source>
</evidence>
<dbReference type="Gene3D" id="3.60.120.10">
    <property type="entry name" value="Anthranilate synthase"/>
    <property type="match status" value="1"/>
</dbReference>
<evidence type="ECO:0000256" key="3">
    <source>
        <dbReference type="ARBA" id="ARBA00005970"/>
    </source>
</evidence>